<evidence type="ECO:0000256" key="9">
    <source>
        <dbReference type="ARBA" id="ARBA00047493"/>
    </source>
</evidence>
<dbReference type="InterPro" id="IPR013221">
    <property type="entry name" value="Mur_ligase_cen"/>
</dbReference>
<keyword evidence="3 10" id="KW-0436">Ligase</keyword>
<dbReference type="InterPro" id="IPR001645">
    <property type="entry name" value="Folylpolyglutamate_synth"/>
</dbReference>
<evidence type="ECO:0000256" key="1">
    <source>
        <dbReference type="ARBA" id="ARBA00008276"/>
    </source>
</evidence>
<evidence type="ECO:0000313" key="13">
    <source>
        <dbReference type="EMBL" id="MET3574627.1"/>
    </source>
</evidence>
<feature type="domain" description="Mur ligase C-terminal" evidence="11">
    <location>
        <begin position="280"/>
        <end position="364"/>
    </location>
</feature>
<dbReference type="InterPro" id="IPR018109">
    <property type="entry name" value="Folylpolyglutamate_synth_CS"/>
</dbReference>
<dbReference type="SUPFAM" id="SSF53623">
    <property type="entry name" value="MurD-like peptide ligases, catalytic domain"/>
    <property type="match status" value="1"/>
</dbReference>
<evidence type="ECO:0000259" key="11">
    <source>
        <dbReference type="Pfam" id="PF02875"/>
    </source>
</evidence>
<dbReference type="Proteomes" id="UP001549099">
    <property type="component" value="Unassembled WGS sequence"/>
</dbReference>
<comment type="caution">
    <text evidence="13">The sequence shown here is derived from an EMBL/GenBank/DDBJ whole genome shotgun (WGS) entry which is preliminary data.</text>
</comment>
<dbReference type="Pfam" id="PF02875">
    <property type="entry name" value="Mur_ligase_C"/>
    <property type="match status" value="1"/>
</dbReference>
<dbReference type="InterPro" id="IPR036615">
    <property type="entry name" value="Mur_ligase_C_dom_sf"/>
</dbReference>
<proteinExistence type="inferred from homology"/>
<evidence type="ECO:0000259" key="12">
    <source>
        <dbReference type="Pfam" id="PF08245"/>
    </source>
</evidence>
<keyword evidence="5 10" id="KW-0547">Nucleotide-binding</keyword>
<keyword evidence="4" id="KW-0479">Metal-binding</keyword>
<dbReference type="Gene3D" id="3.40.1190.10">
    <property type="entry name" value="Mur-like, catalytic domain"/>
    <property type="match status" value="1"/>
</dbReference>
<evidence type="ECO:0000256" key="8">
    <source>
        <dbReference type="ARBA" id="ARBA00030592"/>
    </source>
</evidence>
<dbReference type="EC" id="6.3.2.17" evidence="2"/>
<dbReference type="PIRSF" id="PIRSF001563">
    <property type="entry name" value="Folylpolyglu_synth"/>
    <property type="match status" value="1"/>
</dbReference>
<comment type="similarity">
    <text evidence="1 10">Belongs to the folylpolyglutamate synthase family.</text>
</comment>
<feature type="domain" description="Mur ligase central" evidence="12">
    <location>
        <begin position="46"/>
        <end position="220"/>
    </location>
</feature>
<dbReference type="PROSITE" id="PS01012">
    <property type="entry name" value="FOLYLPOLYGLU_SYNT_2"/>
    <property type="match status" value="1"/>
</dbReference>
<dbReference type="NCBIfam" id="TIGR01499">
    <property type="entry name" value="folC"/>
    <property type="match status" value="1"/>
</dbReference>
<dbReference type="PANTHER" id="PTHR11136">
    <property type="entry name" value="FOLYLPOLYGLUTAMATE SYNTHASE-RELATED"/>
    <property type="match status" value="1"/>
</dbReference>
<evidence type="ECO:0000256" key="6">
    <source>
        <dbReference type="ARBA" id="ARBA00022840"/>
    </source>
</evidence>
<evidence type="ECO:0000313" key="14">
    <source>
        <dbReference type="Proteomes" id="UP001549099"/>
    </source>
</evidence>
<evidence type="ECO:0000256" key="5">
    <source>
        <dbReference type="ARBA" id="ARBA00022741"/>
    </source>
</evidence>
<accession>A0ABV2G978</accession>
<protein>
    <recommendedName>
        <fullName evidence="2">tetrahydrofolate synthase</fullName>
        <ecNumber evidence="2">6.3.2.17</ecNumber>
    </recommendedName>
    <alternativeName>
        <fullName evidence="8">Tetrahydrofolylpolyglutamate synthase</fullName>
    </alternativeName>
</protein>
<dbReference type="InterPro" id="IPR004101">
    <property type="entry name" value="Mur_ligase_C"/>
</dbReference>
<evidence type="ECO:0000256" key="3">
    <source>
        <dbReference type="ARBA" id="ARBA00022598"/>
    </source>
</evidence>
<dbReference type="Pfam" id="PF08245">
    <property type="entry name" value="Mur_ligase_M"/>
    <property type="match status" value="1"/>
</dbReference>
<organism evidence="13 14">
    <name type="scientific">Bhargavaea ullalensis</name>
    <dbReference type="NCBI Taxonomy" id="1265685"/>
    <lineage>
        <taxon>Bacteria</taxon>
        <taxon>Bacillati</taxon>
        <taxon>Bacillota</taxon>
        <taxon>Bacilli</taxon>
        <taxon>Bacillales</taxon>
        <taxon>Caryophanaceae</taxon>
        <taxon>Bhargavaea</taxon>
    </lineage>
</organism>
<evidence type="ECO:0000256" key="10">
    <source>
        <dbReference type="PIRNR" id="PIRNR001563"/>
    </source>
</evidence>
<dbReference type="InterPro" id="IPR036565">
    <property type="entry name" value="Mur-like_cat_sf"/>
</dbReference>
<dbReference type="GO" id="GO:0004326">
    <property type="term" value="F:tetrahydrofolylpolyglutamate synthase activity"/>
    <property type="evidence" value="ECO:0007669"/>
    <property type="project" value="UniProtKB-EC"/>
</dbReference>
<dbReference type="PANTHER" id="PTHR11136:SF0">
    <property type="entry name" value="DIHYDROFOLATE SYNTHETASE-RELATED"/>
    <property type="match status" value="1"/>
</dbReference>
<name>A0ABV2G978_9BACL</name>
<dbReference type="EMBL" id="JBEPLW010000002">
    <property type="protein sequence ID" value="MET3574627.1"/>
    <property type="molecule type" value="Genomic_DNA"/>
</dbReference>
<sequence>MIPKLDFYKEKHQLESADGIRPGLEAMEEAMDALGHPEKCGRIIHVAGTNGKGSTVAFLDSVARAHGLQTAAFTSPAVTDLHDQIKIGGQPVSPETLDRAFRAIKSAGLSARLTDFELLTAAAFLVFKEAGPDLVLIEAGMGGRLDSTNVVDPAVSVITSVAMDHTGFLGSTLEKIASHKAGILKSGRPGVIGPLPQQAMEETERAAAKTGSPIRRIGRDFRLDQDTFTNSRIFRNVRPGLAGPHQRDNLALAIEALLLAGIPLEEEAVRKGALGASMPGRFEQIRPGVFLDGAHNPAAAEALVATIRESFGEKAKADFLIGMLARKDYAAVIRLLEPVARSLTFVSFPHEEAATAAQLAEASSMPSRQLSLEDVQQGKWAHGDAPAVITGSLYLLSEIRPFILNNPEL</sequence>
<evidence type="ECO:0000256" key="7">
    <source>
        <dbReference type="ARBA" id="ARBA00022842"/>
    </source>
</evidence>
<reference evidence="13 14" key="1">
    <citation type="submission" date="2024-06" db="EMBL/GenBank/DDBJ databases">
        <title>Genomic Encyclopedia of Type Strains, Phase IV (KMG-IV): sequencing the most valuable type-strain genomes for metagenomic binning, comparative biology and taxonomic classification.</title>
        <authorList>
            <person name="Goeker M."/>
        </authorList>
    </citation>
    <scope>NUCLEOTIDE SEQUENCE [LARGE SCALE GENOMIC DNA]</scope>
    <source>
        <strain evidence="13 14">DSM 26128</strain>
    </source>
</reference>
<dbReference type="SUPFAM" id="SSF53244">
    <property type="entry name" value="MurD-like peptide ligases, peptide-binding domain"/>
    <property type="match status" value="1"/>
</dbReference>
<keyword evidence="6 10" id="KW-0067">ATP-binding</keyword>
<keyword evidence="14" id="KW-1185">Reference proteome</keyword>
<dbReference type="GO" id="GO:0008841">
    <property type="term" value="F:dihydrofolate synthase activity"/>
    <property type="evidence" value="ECO:0007669"/>
    <property type="project" value="UniProtKB-EC"/>
</dbReference>
<keyword evidence="7" id="KW-0460">Magnesium</keyword>
<dbReference type="Gene3D" id="3.90.190.20">
    <property type="entry name" value="Mur ligase, C-terminal domain"/>
    <property type="match status" value="1"/>
</dbReference>
<evidence type="ECO:0000256" key="2">
    <source>
        <dbReference type="ARBA" id="ARBA00013025"/>
    </source>
</evidence>
<evidence type="ECO:0000256" key="4">
    <source>
        <dbReference type="ARBA" id="ARBA00022723"/>
    </source>
</evidence>
<gene>
    <name evidence="13" type="ORF">ABID49_000509</name>
</gene>
<comment type="catalytic activity">
    <reaction evidence="9">
        <text>(6S)-5,6,7,8-tetrahydrofolyl-(gamma-L-Glu)(n) + L-glutamate + ATP = (6S)-5,6,7,8-tetrahydrofolyl-(gamma-L-Glu)(n+1) + ADP + phosphate + H(+)</text>
        <dbReference type="Rhea" id="RHEA:10580"/>
        <dbReference type="Rhea" id="RHEA-COMP:14738"/>
        <dbReference type="Rhea" id="RHEA-COMP:14740"/>
        <dbReference type="ChEBI" id="CHEBI:15378"/>
        <dbReference type="ChEBI" id="CHEBI:29985"/>
        <dbReference type="ChEBI" id="CHEBI:30616"/>
        <dbReference type="ChEBI" id="CHEBI:43474"/>
        <dbReference type="ChEBI" id="CHEBI:141005"/>
        <dbReference type="ChEBI" id="CHEBI:456216"/>
        <dbReference type="EC" id="6.3.2.17"/>
    </reaction>
</comment>
<dbReference type="RefSeq" id="WP_354195005.1">
    <property type="nucleotide sequence ID" value="NZ_JBEPLW010000002.1"/>
</dbReference>